<reference evidence="8" key="1">
    <citation type="submission" date="2010-07" db="EMBL/GenBank/DDBJ databases">
        <title>The genome sequence of Gaeumannomyces graminis var. tritici strain R3-111a-1.</title>
        <authorList>
            <consortium name="The Broad Institute Genome Sequencing Platform"/>
            <person name="Ma L.-J."/>
            <person name="Dead R."/>
            <person name="Young S."/>
            <person name="Zeng Q."/>
            <person name="Koehrsen M."/>
            <person name="Alvarado L."/>
            <person name="Berlin A."/>
            <person name="Chapman S.B."/>
            <person name="Chen Z."/>
            <person name="Freedman E."/>
            <person name="Gellesch M."/>
            <person name="Goldberg J."/>
            <person name="Griggs A."/>
            <person name="Gujja S."/>
            <person name="Heilman E.R."/>
            <person name="Heiman D."/>
            <person name="Hepburn T."/>
            <person name="Howarth C."/>
            <person name="Jen D."/>
            <person name="Larson L."/>
            <person name="Mehta T."/>
            <person name="Neiman D."/>
            <person name="Pearson M."/>
            <person name="Roberts A."/>
            <person name="Saif S."/>
            <person name="Shea T."/>
            <person name="Shenoy N."/>
            <person name="Sisk P."/>
            <person name="Stolte C."/>
            <person name="Sykes S."/>
            <person name="Walk T."/>
            <person name="White J."/>
            <person name="Yandava C."/>
            <person name="Haas B."/>
            <person name="Nusbaum C."/>
            <person name="Birren B."/>
        </authorList>
    </citation>
    <scope>NUCLEOTIDE SEQUENCE [LARGE SCALE GENOMIC DNA]</scope>
    <source>
        <strain evidence="8">R3-111a-1</strain>
    </source>
</reference>
<evidence type="ECO:0000256" key="2">
    <source>
        <dbReference type="ARBA" id="ARBA00022679"/>
    </source>
</evidence>
<reference evidence="6" key="3">
    <citation type="submission" date="2010-09" db="EMBL/GenBank/DDBJ databases">
        <title>Annotation of Gaeumannomyces graminis var. tritici R3-111a-1.</title>
        <authorList>
            <consortium name="The Broad Institute Genome Sequencing Platform"/>
            <person name="Ma L.-J."/>
            <person name="Dead R."/>
            <person name="Young S.K."/>
            <person name="Zeng Q."/>
            <person name="Gargeya S."/>
            <person name="Fitzgerald M."/>
            <person name="Haas B."/>
            <person name="Abouelleil A."/>
            <person name="Alvarado L."/>
            <person name="Arachchi H.M."/>
            <person name="Berlin A."/>
            <person name="Brown A."/>
            <person name="Chapman S.B."/>
            <person name="Chen Z."/>
            <person name="Dunbar C."/>
            <person name="Freedman E."/>
            <person name="Gearin G."/>
            <person name="Gellesch M."/>
            <person name="Goldberg J."/>
            <person name="Griggs A."/>
            <person name="Gujja S."/>
            <person name="Heiman D."/>
            <person name="Howarth C."/>
            <person name="Larson L."/>
            <person name="Lui A."/>
            <person name="MacDonald P.J.P."/>
            <person name="Mehta T."/>
            <person name="Montmayeur A."/>
            <person name="Murphy C."/>
            <person name="Neiman D."/>
            <person name="Pearson M."/>
            <person name="Priest M."/>
            <person name="Roberts A."/>
            <person name="Saif S."/>
            <person name="Shea T."/>
            <person name="Shenoy N."/>
            <person name="Sisk P."/>
            <person name="Stolte C."/>
            <person name="Sykes S."/>
            <person name="Yandava C."/>
            <person name="Wortman J."/>
            <person name="Nusbaum C."/>
            <person name="Birren B."/>
        </authorList>
    </citation>
    <scope>NUCLEOTIDE SEQUENCE</scope>
    <source>
        <strain evidence="6">R3-111a-1</strain>
    </source>
</reference>
<dbReference type="VEuPathDB" id="FungiDB:GGTG_09755"/>
<dbReference type="PANTHER" id="PTHR43712">
    <property type="entry name" value="PUTATIVE (AFU_ORTHOLOGUE AFUA_4G14580)-RELATED"/>
    <property type="match status" value="1"/>
</dbReference>
<dbReference type="STRING" id="644352.J3P8C1"/>
<dbReference type="Gene3D" id="1.10.10.10">
    <property type="entry name" value="Winged helix-like DNA-binding domain superfamily/Winged helix DNA-binding domain"/>
    <property type="match status" value="1"/>
</dbReference>
<dbReference type="InterPro" id="IPR016461">
    <property type="entry name" value="COMT-like"/>
</dbReference>
<protein>
    <submittedName>
        <fullName evidence="6">O-methyltransferase</fullName>
    </submittedName>
</protein>
<evidence type="ECO:0000256" key="4">
    <source>
        <dbReference type="PIRSR" id="PIRSR005739-1"/>
    </source>
</evidence>
<keyword evidence="8" id="KW-1185">Reference proteome</keyword>
<reference evidence="7" key="5">
    <citation type="submission" date="2018-04" db="UniProtKB">
        <authorList>
            <consortium name="EnsemblFungi"/>
        </authorList>
    </citation>
    <scope>IDENTIFICATION</scope>
    <source>
        <strain evidence="7">R3-111a-1</strain>
    </source>
</reference>
<gene>
    <name evidence="7" type="primary">20350213</name>
    <name evidence="6" type="ORF">GGTG_09755</name>
</gene>
<dbReference type="Pfam" id="PF00891">
    <property type="entry name" value="Methyltransf_2"/>
    <property type="match status" value="1"/>
</dbReference>
<dbReference type="AlphaFoldDB" id="J3P8C1"/>
<proteinExistence type="predicted"/>
<dbReference type="GO" id="GO:0032259">
    <property type="term" value="P:methylation"/>
    <property type="evidence" value="ECO:0007669"/>
    <property type="project" value="UniProtKB-KW"/>
</dbReference>
<dbReference type="PROSITE" id="PS51683">
    <property type="entry name" value="SAM_OMT_II"/>
    <property type="match status" value="1"/>
</dbReference>
<dbReference type="Gene3D" id="3.40.50.150">
    <property type="entry name" value="Vaccinia Virus protein VP39"/>
    <property type="match status" value="1"/>
</dbReference>
<name>J3P8C1_GAET3</name>
<keyword evidence="1 6" id="KW-0489">Methyltransferase</keyword>
<evidence type="ECO:0000256" key="1">
    <source>
        <dbReference type="ARBA" id="ARBA00022603"/>
    </source>
</evidence>
<dbReference type="Proteomes" id="UP000006039">
    <property type="component" value="Unassembled WGS sequence"/>
</dbReference>
<sequence length="403" mass="44301">MAKQEAAKLVALLDGIDQSTAGIRGDDVARVQLRDAAERCLARLQTPYERSWDLAFANPIVFACLQMGMDLGLWEAWRAAGGGDKTLDDIADMCEEGHARPDINLLRRTVRLLAMFSVLEEKGVDRYGPTPFSLEMGDKTACVAQTLECGTDHFMRAGHNLPKYLAKTSYREPLDPKTCNYVDAFGLEFFDRVKRDPRMNQSFADHMAGFTQRKTPWVELFDTGASLMSGAELGGGSPLCVDVGGGVMGVDITHLLKKHPGLPAGALVLQDLPEVVGAASLDGEIKKMAHDIFQPQPVKGSRAYYFHAVFHDWPEAEALVILGHIAAAMRKGYSKLLIYEVMIPAAGATRWQAIMDVGMMSLLSAHERTEAQWRSLLTKAGFSILNFWPDLKGTETLIEAELA</sequence>
<dbReference type="eggNOG" id="KOG3178">
    <property type="taxonomic scope" value="Eukaryota"/>
</dbReference>
<feature type="active site" description="Proton acceptor" evidence="4">
    <location>
        <position position="311"/>
    </location>
</feature>
<dbReference type="SUPFAM" id="SSF53335">
    <property type="entry name" value="S-adenosyl-L-methionine-dependent methyltransferases"/>
    <property type="match status" value="1"/>
</dbReference>
<dbReference type="HOGENOM" id="CLU_005533_5_0_1"/>
<dbReference type="SUPFAM" id="SSF46785">
    <property type="entry name" value="Winged helix' DNA-binding domain"/>
    <property type="match status" value="1"/>
</dbReference>
<dbReference type="OrthoDB" id="2410195at2759"/>
<dbReference type="EnsemblFungi" id="EJT72904">
    <property type="protein sequence ID" value="EJT72904"/>
    <property type="gene ID" value="GGTG_09755"/>
</dbReference>
<evidence type="ECO:0000256" key="3">
    <source>
        <dbReference type="ARBA" id="ARBA00022691"/>
    </source>
</evidence>
<keyword evidence="3" id="KW-0949">S-adenosyl-L-methionine</keyword>
<dbReference type="InterPro" id="IPR029063">
    <property type="entry name" value="SAM-dependent_MTases_sf"/>
</dbReference>
<dbReference type="InterPro" id="IPR001077">
    <property type="entry name" value="COMT_C"/>
</dbReference>
<evidence type="ECO:0000259" key="5">
    <source>
        <dbReference type="Pfam" id="PF00891"/>
    </source>
</evidence>
<feature type="domain" description="O-methyltransferase C-terminal" evidence="5">
    <location>
        <begin position="179"/>
        <end position="383"/>
    </location>
</feature>
<reference evidence="6" key="2">
    <citation type="submission" date="2010-07" db="EMBL/GenBank/DDBJ databases">
        <authorList>
            <consortium name="The Broad Institute Genome Sequencing Platform"/>
            <consortium name="Broad Institute Genome Sequencing Center for Infectious Disease"/>
            <person name="Ma L.-J."/>
            <person name="Dead R."/>
            <person name="Young S."/>
            <person name="Zeng Q."/>
            <person name="Koehrsen M."/>
            <person name="Alvarado L."/>
            <person name="Berlin A."/>
            <person name="Chapman S.B."/>
            <person name="Chen Z."/>
            <person name="Freedman E."/>
            <person name="Gellesch M."/>
            <person name="Goldberg J."/>
            <person name="Griggs A."/>
            <person name="Gujja S."/>
            <person name="Heilman E.R."/>
            <person name="Heiman D."/>
            <person name="Hepburn T."/>
            <person name="Howarth C."/>
            <person name="Jen D."/>
            <person name="Larson L."/>
            <person name="Mehta T."/>
            <person name="Neiman D."/>
            <person name="Pearson M."/>
            <person name="Roberts A."/>
            <person name="Saif S."/>
            <person name="Shea T."/>
            <person name="Shenoy N."/>
            <person name="Sisk P."/>
            <person name="Stolte C."/>
            <person name="Sykes S."/>
            <person name="Walk T."/>
            <person name="White J."/>
            <person name="Yandava C."/>
            <person name="Haas B."/>
            <person name="Nusbaum C."/>
            <person name="Birren B."/>
        </authorList>
    </citation>
    <scope>NUCLEOTIDE SEQUENCE</scope>
    <source>
        <strain evidence="6">R3-111a-1</strain>
    </source>
</reference>
<dbReference type="RefSeq" id="XP_009225878.1">
    <property type="nucleotide sequence ID" value="XM_009227614.1"/>
</dbReference>
<dbReference type="GO" id="GO:0008171">
    <property type="term" value="F:O-methyltransferase activity"/>
    <property type="evidence" value="ECO:0007669"/>
    <property type="project" value="InterPro"/>
</dbReference>
<dbReference type="InterPro" id="IPR036388">
    <property type="entry name" value="WH-like_DNA-bd_sf"/>
</dbReference>
<dbReference type="InterPro" id="IPR036390">
    <property type="entry name" value="WH_DNA-bd_sf"/>
</dbReference>
<evidence type="ECO:0000313" key="8">
    <source>
        <dbReference type="Proteomes" id="UP000006039"/>
    </source>
</evidence>
<organism evidence="6">
    <name type="scientific">Gaeumannomyces tritici (strain R3-111a-1)</name>
    <name type="common">Wheat and barley take-all root rot fungus</name>
    <name type="synonym">Gaeumannomyces graminis var. tritici</name>
    <dbReference type="NCBI Taxonomy" id="644352"/>
    <lineage>
        <taxon>Eukaryota</taxon>
        <taxon>Fungi</taxon>
        <taxon>Dikarya</taxon>
        <taxon>Ascomycota</taxon>
        <taxon>Pezizomycotina</taxon>
        <taxon>Sordariomycetes</taxon>
        <taxon>Sordariomycetidae</taxon>
        <taxon>Magnaporthales</taxon>
        <taxon>Magnaporthaceae</taxon>
        <taxon>Gaeumannomyces</taxon>
    </lineage>
</organism>
<evidence type="ECO:0000313" key="6">
    <source>
        <dbReference type="EMBL" id="EJT72904.1"/>
    </source>
</evidence>
<dbReference type="EMBL" id="GL385399">
    <property type="protein sequence ID" value="EJT72904.1"/>
    <property type="molecule type" value="Genomic_DNA"/>
</dbReference>
<keyword evidence="2 6" id="KW-0808">Transferase</keyword>
<evidence type="ECO:0000313" key="7">
    <source>
        <dbReference type="EnsemblFungi" id="EJT72904"/>
    </source>
</evidence>
<dbReference type="GeneID" id="20350213"/>
<dbReference type="PANTHER" id="PTHR43712:SF8">
    <property type="entry name" value="O-METHYLTRANSFERASE AF390-400"/>
    <property type="match status" value="1"/>
</dbReference>
<dbReference type="PIRSF" id="PIRSF005739">
    <property type="entry name" value="O-mtase"/>
    <property type="match status" value="1"/>
</dbReference>
<accession>J3P8C1</accession>
<reference evidence="7" key="4">
    <citation type="journal article" date="2015" name="G3 (Bethesda)">
        <title>Genome sequences of three phytopathogenic species of the Magnaporthaceae family of fungi.</title>
        <authorList>
            <person name="Okagaki L.H."/>
            <person name="Nunes C.C."/>
            <person name="Sailsbery J."/>
            <person name="Clay B."/>
            <person name="Brown D."/>
            <person name="John T."/>
            <person name="Oh Y."/>
            <person name="Young N."/>
            <person name="Fitzgerald M."/>
            <person name="Haas B.J."/>
            <person name="Zeng Q."/>
            <person name="Young S."/>
            <person name="Adiconis X."/>
            <person name="Fan L."/>
            <person name="Levin J.Z."/>
            <person name="Mitchell T.K."/>
            <person name="Okubara P.A."/>
            <person name="Farman M.L."/>
            <person name="Kohn L.M."/>
            <person name="Birren B."/>
            <person name="Ma L.-J."/>
            <person name="Dean R.A."/>
        </authorList>
    </citation>
    <scope>NUCLEOTIDE SEQUENCE</scope>
    <source>
        <strain evidence="7">R3-111a-1</strain>
    </source>
</reference>